<proteinExistence type="predicted"/>
<dbReference type="Gene3D" id="2.60.40.10">
    <property type="entry name" value="Immunoglobulins"/>
    <property type="match status" value="1"/>
</dbReference>
<dbReference type="AlphaFoldDB" id="A0A1M5A8W1"/>
<protein>
    <recommendedName>
        <fullName evidence="3">CarboxypepD_reg-like domain-containing protein</fullName>
    </recommendedName>
</protein>
<evidence type="ECO:0008006" key="3">
    <source>
        <dbReference type="Google" id="ProtNLM"/>
    </source>
</evidence>
<evidence type="ECO:0000313" key="1">
    <source>
        <dbReference type="EMBL" id="SHF26557.1"/>
    </source>
</evidence>
<dbReference type="Proteomes" id="UP000184236">
    <property type="component" value="Unassembled WGS sequence"/>
</dbReference>
<dbReference type="RefSeq" id="WP_143149924.1">
    <property type="nucleotide sequence ID" value="NZ_FQVO01000012.1"/>
</dbReference>
<evidence type="ECO:0000313" key="2">
    <source>
        <dbReference type="Proteomes" id="UP000184236"/>
    </source>
</evidence>
<accession>A0A1M5A8W1</accession>
<organism evidence="1 2">
    <name type="scientific">Chryseobacterium takakiae</name>
    <dbReference type="NCBI Taxonomy" id="1302685"/>
    <lineage>
        <taxon>Bacteria</taxon>
        <taxon>Pseudomonadati</taxon>
        <taxon>Bacteroidota</taxon>
        <taxon>Flavobacteriia</taxon>
        <taxon>Flavobacteriales</taxon>
        <taxon>Weeksellaceae</taxon>
        <taxon>Chryseobacterium group</taxon>
        <taxon>Chryseobacterium</taxon>
    </lineage>
</organism>
<dbReference type="OrthoDB" id="603275at2"/>
<keyword evidence="2" id="KW-1185">Reference proteome</keyword>
<dbReference type="InterPro" id="IPR013783">
    <property type="entry name" value="Ig-like_fold"/>
</dbReference>
<dbReference type="SUPFAM" id="SSF49478">
    <property type="entry name" value="Cna protein B-type domain"/>
    <property type="match status" value="1"/>
</dbReference>
<dbReference type="STRING" id="1302685.SAMN05444408_11257"/>
<dbReference type="EMBL" id="FQVO01000012">
    <property type="protein sequence ID" value="SHF26557.1"/>
    <property type="molecule type" value="Genomic_DNA"/>
</dbReference>
<sequence length="853" mass="98680">MMDFKFLTLIILFFFSYSFSQNINIEVKEIDGSPISEVNVQLLKDGKTIDFLKTDDKGICTFKALEKGIFSLKFTSLFYKTKIVEINTAEKTNYSIVLETQITTIQTVEIKSRPKIATAKEDTIAFNLKAVRDGTERTTEDLIKKLPGLDINENGKVTYKGKAVGQVLVEGNEFFGKNHKIATQNISAEMIEGIDLWQNYTTINGNRSTALNLKLKDEYKGKITGNIDGNYGTKNSYLNHANLFRFGKLGNLALITDFNNIAKDPISFTDFYEMNTQEDIDNTGNNNNIDIPTFLNNDGRVQSKNNQFAALQYSKSKKNFIITAFSIFNNAQLEKFAATKRTAFEGQPQDFSFFEQKSENNKGFLGTTQIKIKSSFSDNSFLYYNFGYNPTRDNFSQNTNRYSENNNFYEIDDLIKNTTFSNFLSWNKGSNNSKLVLAFSQINQKYSDDLNIYSDQNLFQTNSNLLFQNYTIQSNRYTFDFYVKNKNKFINFNFRSGFSYKSDDSKLIEWISQSTERRGLKIYHYINDLNLHKQIGKFDVSAALSSHFLNVNNYAEHYLEKRINIRFNLSSNDFELEYNSRYELPTLKMLQNNLFYTKDLSYFQNASLIPSVLSNIKTYKFTWHRFNFEKGNSLFLMLMYDKTKPNFTTNTINYGTFTGIENTTATYNDRLLFLLTGNRRFSKNFIFKTKLTSAIVKNFNFINGNENTSTIKNFEISQKISTNFKNKPVQFDLGYTYTKGLFDQSFYSTSAKQDNVKLSLGIRMIIKKQWIGNVLGEYFIQKTEQNTIRNFLIGGQVSYRKENSNFEYNLHYNNILNLNSFQYINGYTNQLGIEEASTTALHGYIIGGLKYNF</sequence>
<name>A0A1M5A8W1_9FLAO</name>
<gene>
    <name evidence="1" type="ORF">SAMN05444408_11257</name>
</gene>
<reference evidence="2" key="1">
    <citation type="submission" date="2016-11" db="EMBL/GenBank/DDBJ databases">
        <authorList>
            <person name="Varghese N."/>
            <person name="Submissions S."/>
        </authorList>
    </citation>
    <scope>NUCLEOTIDE SEQUENCE [LARGE SCALE GENOMIC DNA]</scope>
    <source>
        <strain evidence="2">DSM 26898</strain>
    </source>
</reference>